<evidence type="ECO:0008006" key="6">
    <source>
        <dbReference type="Google" id="ProtNLM"/>
    </source>
</evidence>
<evidence type="ECO:0000256" key="2">
    <source>
        <dbReference type="SAM" id="MobiDB-lite"/>
    </source>
</evidence>
<feature type="compositionally biased region" description="Basic and acidic residues" evidence="2">
    <location>
        <begin position="573"/>
        <end position="596"/>
    </location>
</feature>
<evidence type="ECO:0000313" key="4">
    <source>
        <dbReference type="EMBL" id="OLP78783.1"/>
    </source>
</evidence>
<keyword evidence="5" id="KW-1185">Reference proteome</keyword>
<protein>
    <recommendedName>
        <fullName evidence="6">Copia protein</fullName>
    </recommendedName>
</protein>
<dbReference type="AlphaFoldDB" id="A0A1Q9C766"/>
<feature type="compositionally biased region" description="Basic and acidic residues" evidence="2">
    <location>
        <begin position="604"/>
        <end position="635"/>
    </location>
</feature>
<evidence type="ECO:0000313" key="5">
    <source>
        <dbReference type="Proteomes" id="UP000186817"/>
    </source>
</evidence>
<accession>A0A1Q9C766</accession>
<proteinExistence type="predicted"/>
<feature type="chain" id="PRO_5013000183" description="Copia protein" evidence="3">
    <location>
        <begin position="23"/>
        <end position="752"/>
    </location>
</feature>
<comment type="caution">
    <text evidence="4">The sequence shown here is derived from an EMBL/GenBank/DDBJ whole genome shotgun (WGS) entry which is preliminary data.</text>
</comment>
<feature type="signal peptide" evidence="3">
    <location>
        <begin position="1"/>
        <end position="22"/>
    </location>
</feature>
<dbReference type="EMBL" id="LSRX01001562">
    <property type="protein sequence ID" value="OLP78783.1"/>
    <property type="molecule type" value="Genomic_DNA"/>
</dbReference>
<sequence>MVATAGLLGILGLPLELQGYWAEHSERSALPTALSLMEAPPEAVSATGWKVDPKSAYDIRLLGSPTSTSFNTRTADQDWMHTRLRVDFPLEKLNGQLDFVVEILSALDLSGHQSQRRFPWFDKLDGLASTTGTNNDLKKGRQVTSWISTVVIGTEDHAAWMKVVGALVSAASIRDPRTRSHPWAQAVNMNGDFRKVVLGRQAAEFAASAKVTELSMARTQLNVLAACASKYIGDKDEGEKDEQHFWYEATKSQQDWLEKLIEIPTTGTLWKCGWGIDLKDAYTAFLKKGNVKVPIRKLTVDKDLEEDLEAAKLTEGQPRVGPEEATMDIVQVILDKDQEPKYDIEEEVELDELTRWRRTLEVTKKKLIMRQVEKKVPETDQGMFVSPDGYSLGSIDVGDAYLMVEQEEPTVVEVDGKYYVLGFTLAGQTIGSSAWFNKLKGYLEEFGLRSDEGLPALFYRVPEGSEQGIIVLSHVDGMELFASKEDFQKLVEFLKGKGLKIKVEGPMDEKEDGSIVRFKQLKTADCKKRIDNLEIKPVKGKDNPADLGTMYWMMYRYSFGKSEKAKKQAQVDPPKEKKDAAAEKEEEKTAAEKDKEEEPQELEVEAKEKDAAAKEEEEKHAAEKGKDEEPKVFDPDTEDLRSLMCAYDEGLGVDFSQLTDGTLQKRMEEFMSLVRLPPGQWQDGEGIRLEELLGDLSASLEDTRASQREEIRKIQEKLDEEKENLAKAESIVEEIQQGKAMLDATGATAEIA</sequence>
<keyword evidence="3" id="KW-0732">Signal</keyword>
<feature type="coiled-coil region" evidence="1">
    <location>
        <begin position="697"/>
        <end position="738"/>
    </location>
</feature>
<keyword evidence="1" id="KW-0175">Coiled coil</keyword>
<organism evidence="4 5">
    <name type="scientific">Symbiodinium microadriaticum</name>
    <name type="common">Dinoflagellate</name>
    <name type="synonym">Zooxanthella microadriatica</name>
    <dbReference type="NCBI Taxonomy" id="2951"/>
    <lineage>
        <taxon>Eukaryota</taxon>
        <taxon>Sar</taxon>
        <taxon>Alveolata</taxon>
        <taxon>Dinophyceae</taxon>
        <taxon>Suessiales</taxon>
        <taxon>Symbiodiniaceae</taxon>
        <taxon>Symbiodinium</taxon>
    </lineage>
</organism>
<gene>
    <name evidence="4" type="ORF">AK812_SmicGene41006</name>
</gene>
<evidence type="ECO:0000256" key="3">
    <source>
        <dbReference type="SAM" id="SignalP"/>
    </source>
</evidence>
<dbReference type="Proteomes" id="UP000186817">
    <property type="component" value="Unassembled WGS sequence"/>
</dbReference>
<dbReference type="OrthoDB" id="10284022at2759"/>
<feature type="region of interest" description="Disordered" evidence="2">
    <location>
        <begin position="563"/>
        <end position="635"/>
    </location>
</feature>
<name>A0A1Q9C766_SYMMI</name>
<evidence type="ECO:0000256" key="1">
    <source>
        <dbReference type="SAM" id="Coils"/>
    </source>
</evidence>
<reference evidence="4 5" key="1">
    <citation type="submission" date="2016-02" db="EMBL/GenBank/DDBJ databases">
        <title>Genome analysis of coral dinoflagellate symbionts highlights evolutionary adaptations to a symbiotic lifestyle.</title>
        <authorList>
            <person name="Aranda M."/>
            <person name="Li Y."/>
            <person name="Liew Y.J."/>
            <person name="Baumgarten S."/>
            <person name="Simakov O."/>
            <person name="Wilson M."/>
            <person name="Piel J."/>
            <person name="Ashoor H."/>
            <person name="Bougouffa S."/>
            <person name="Bajic V.B."/>
            <person name="Ryu T."/>
            <person name="Ravasi T."/>
            <person name="Bayer T."/>
            <person name="Micklem G."/>
            <person name="Kim H."/>
            <person name="Bhak J."/>
            <person name="Lajeunesse T.C."/>
            <person name="Voolstra C.R."/>
        </authorList>
    </citation>
    <scope>NUCLEOTIDE SEQUENCE [LARGE SCALE GENOMIC DNA]</scope>
    <source>
        <strain evidence="4 5">CCMP2467</strain>
    </source>
</reference>